<organism evidence="6 7">
    <name type="scientific">Campylobacter avium LMG 24591</name>
    <dbReference type="NCBI Taxonomy" id="522484"/>
    <lineage>
        <taxon>Bacteria</taxon>
        <taxon>Pseudomonadati</taxon>
        <taxon>Campylobacterota</taxon>
        <taxon>Epsilonproteobacteria</taxon>
        <taxon>Campylobacterales</taxon>
        <taxon>Campylobacteraceae</taxon>
        <taxon>Campylobacter</taxon>
    </lineage>
</organism>
<evidence type="ECO:0000256" key="2">
    <source>
        <dbReference type="ARBA" id="ARBA00022741"/>
    </source>
</evidence>
<protein>
    <recommendedName>
        <fullName evidence="5">5-formyltetrahydrofolate cyclo-ligase</fullName>
        <ecNumber evidence="5">6.3.3.2</ecNumber>
    </recommendedName>
</protein>
<dbReference type="GO" id="GO:0005524">
    <property type="term" value="F:ATP binding"/>
    <property type="evidence" value="ECO:0007669"/>
    <property type="project" value="UniProtKB-KW"/>
</dbReference>
<dbReference type="InterPro" id="IPR037171">
    <property type="entry name" value="NagB/RpiA_transferase-like"/>
</dbReference>
<keyword evidence="3 4" id="KW-0067">ATP-binding</keyword>
<dbReference type="Pfam" id="PF01812">
    <property type="entry name" value="5-FTHF_cyc-lig"/>
    <property type="match status" value="1"/>
</dbReference>
<reference evidence="6 7" key="1">
    <citation type="submission" date="2017-07" db="EMBL/GenBank/DDBJ databases">
        <title>Analysis of two Campylobacter avium genomes and identification of a novel hippuricase gene.</title>
        <authorList>
            <person name="Miller W.G."/>
            <person name="Chapman M.H."/>
            <person name="Yee E."/>
            <person name="Revez J."/>
            <person name="Bono J.L."/>
            <person name="Rossi M."/>
        </authorList>
    </citation>
    <scope>NUCLEOTIDE SEQUENCE [LARGE SCALE GENOMIC DNA]</scope>
    <source>
        <strain evidence="6 7">LMG 24591</strain>
    </source>
</reference>
<feature type="binding site" evidence="4">
    <location>
        <begin position="124"/>
        <end position="132"/>
    </location>
    <ligand>
        <name>ATP</name>
        <dbReference type="ChEBI" id="CHEBI:30616"/>
    </ligand>
</feature>
<dbReference type="KEGG" id="cavi:CAV_0664"/>
<evidence type="ECO:0000256" key="4">
    <source>
        <dbReference type="PIRSR" id="PIRSR006806-1"/>
    </source>
</evidence>
<accession>A0A222MX16</accession>
<evidence type="ECO:0000256" key="5">
    <source>
        <dbReference type="RuleBase" id="RU361279"/>
    </source>
</evidence>
<dbReference type="NCBIfam" id="TIGR02727">
    <property type="entry name" value="MTHFS_bact"/>
    <property type="match status" value="1"/>
</dbReference>
<proteinExistence type="inferred from homology"/>
<keyword evidence="7" id="KW-1185">Reference proteome</keyword>
<dbReference type="OrthoDB" id="9801938at2"/>
<dbReference type="GO" id="GO:0046872">
    <property type="term" value="F:metal ion binding"/>
    <property type="evidence" value="ECO:0007669"/>
    <property type="project" value="UniProtKB-KW"/>
</dbReference>
<dbReference type="Gene3D" id="3.40.50.10420">
    <property type="entry name" value="NagB/RpiA/CoA transferase-like"/>
    <property type="match status" value="1"/>
</dbReference>
<name>A0A222MX16_9BACT</name>
<keyword evidence="5" id="KW-0460">Magnesium</keyword>
<dbReference type="PANTHER" id="PTHR23407">
    <property type="entry name" value="ATPASE INHIBITOR/5-FORMYLTETRAHYDROFOLATE CYCLO-LIGASE"/>
    <property type="match status" value="1"/>
</dbReference>
<feature type="binding site" evidence="4">
    <location>
        <begin position="4"/>
        <end position="8"/>
    </location>
    <ligand>
        <name>ATP</name>
        <dbReference type="ChEBI" id="CHEBI:30616"/>
    </ligand>
</feature>
<dbReference type="PANTHER" id="PTHR23407:SF1">
    <property type="entry name" value="5-FORMYLTETRAHYDROFOLATE CYCLO-LIGASE"/>
    <property type="match status" value="1"/>
</dbReference>
<keyword evidence="6" id="KW-0436">Ligase</keyword>
<dbReference type="Proteomes" id="UP000201169">
    <property type="component" value="Chromosome"/>
</dbReference>
<keyword evidence="2 4" id="KW-0547">Nucleotide-binding</keyword>
<sequence>MLSKDEIRKTCKTLLKKHSTRAFKRDFSVFKEIKHIIKEKKAKNVLIYIPLDYEINLFRFRKNLSKTCNLFVPFMQDKSLKIVKLRLPLYKKRFGILEPFKSDLNLKLDLAVVPVIAVDKNLKRIGHGKGFYDMFFSNLTYKPLVVFIQGLDLFYNENLTQKHDVRADYFINPYKKYFKKEFSNVNNILHIYSRYHRRGDRIFSC</sequence>
<dbReference type="SUPFAM" id="SSF100950">
    <property type="entry name" value="NagB/RpiA/CoA transferase-like"/>
    <property type="match status" value="1"/>
</dbReference>
<evidence type="ECO:0000256" key="3">
    <source>
        <dbReference type="ARBA" id="ARBA00022840"/>
    </source>
</evidence>
<dbReference type="PIRSF" id="PIRSF006806">
    <property type="entry name" value="FTHF_cligase"/>
    <property type="match status" value="1"/>
</dbReference>
<comment type="cofactor">
    <cofactor evidence="5">
        <name>Mg(2+)</name>
        <dbReference type="ChEBI" id="CHEBI:18420"/>
    </cofactor>
</comment>
<feature type="binding site" evidence="4">
    <location>
        <position position="54"/>
    </location>
    <ligand>
        <name>substrate</name>
    </ligand>
</feature>
<evidence type="ECO:0000313" key="7">
    <source>
        <dbReference type="Proteomes" id="UP000201169"/>
    </source>
</evidence>
<comment type="similarity">
    <text evidence="1 5">Belongs to the 5-formyltetrahydrofolate cyclo-ligase family.</text>
</comment>
<evidence type="ECO:0000256" key="1">
    <source>
        <dbReference type="ARBA" id="ARBA00010638"/>
    </source>
</evidence>
<dbReference type="EC" id="6.3.3.2" evidence="5"/>
<dbReference type="GO" id="GO:0009396">
    <property type="term" value="P:folic acid-containing compound biosynthetic process"/>
    <property type="evidence" value="ECO:0007669"/>
    <property type="project" value="TreeGrafter"/>
</dbReference>
<dbReference type="AlphaFoldDB" id="A0A222MX16"/>
<evidence type="ECO:0000313" key="6">
    <source>
        <dbReference type="EMBL" id="ASQ30331.1"/>
    </source>
</evidence>
<dbReference type="GO" id="GO:0030272">
    <property type="term" value="F:5-formyltetrahydrofolate cyclo-ligase activity"/>
    <property type="evidence" value="ECO:0007669"/>
    <property type="project" value="UniProtKB-EC"/>
</dbReference>
<gene>
    <name evidence="6" type="ORF">CAV_0664</name>
</gene>
<feature type="binding site" evidence="4">
    <location>
        <position position="49"/>
    </location>
    <ligand>
        <name>substrate</name>
    </ligand>
</feature>
<keyword evidence="5" id="KW-0479">Metal-binding</keyword>
<dbReference type="GO" id="GO:0035999">
    <property type="term" value="P:tetrahydrofolate interconversion"/>
    <property type="evidence" value="ECO:0007669"/>
    <property type="project" value="TreeGrafter"/>
</dbReference>
<dbReference type="InterPro" id="IPR002698">
    <property type="entry name" value="FTHF_cligase"/>
</dbReference>
<comment type="catalytic activity">
    <reaction evidence="5">
        <text>(6S)-5-formyl-5,6,7,8-tetrahydrofolate + ATP = (6R)-5,10-methenyltetrahydrofolate + ADP + phosphate</text>
        <dbReference type="Rhea" id="RHEA:10488"/>
        <dbReference type="ChEBI" id="CHEBI:30616"/>
        <dbReference type="ChEBI" id="CHEBI:43474"/>
        <dbReference type="ChEBI" id="CHEBI:57455"/>
        <dbReference type="ChEBI" id="CHEBI:57457"/>
        <dbReference type="ChEBI" id="CHEBI:456216"/>
        <dbReference type="EC" id="6.3.3.2"/>
    </reaction>
</comment>
<dbReference type="EMBL" id="CP022347">
    <property type="protein sequence ID" value="ASQ30331.1"/>
    <property type="molecule type" value="Genomic_DNA"/>
</dbReference>
<dbReference type="InterPro" id="IPR024185">
    <property type="entry name" value="FTHF_cligase-like_sf"/>
</dbReference>